<dbReference type="InterPro" id="IPR035919">
    <property type="entry name" value="EAL_sf"/>
</dbReference>
<reference evidence="2 3" key="1">
    <citation type="submission" date="2018-01" db="EMBL/GenBank/DDBJ databases">
        <title>Genome sequence of Iodobacter sp. strain PCH194 isolated from Indian Trans-Himalaya.</title>
        <authorList>
            <person name="Kumar V."/>
            <person name="Thakur V."/>
            <person name="Kumar S."/>
            <person name="Singh D."/>
        </authorList>
    </citation>
    <scope>NUCLEOTIDE SEQUENCE [LARGE SCALE GENOMIC DNA]</scope>
    <source>
        <strain evidence="2 3">PCH194</strain>
    </source>
</reference>
<evidence type="ECO:0000313" key="3">
    <source>
        <dbReference type="Proteomes" id="UP000515917"/>
    </source>
</evidence>
<sequence length="101" mass="11636">MKDIANNQSQQRVCHALLYLASALELKIITEGIETPEEAHWLFAQSVLYAQGFWFNHPLVCNQCRSYIFSAHYTVYNSLLFKHLNEIGLCTFFFSLGACRT</sequence>
<dbReference type="SUPFAM" id="SSF141868">
    <property type="entry name" value="EAL domain-like"/>
    <property type="match status" value="1"/>
</dbReference>
<dbReference type="InterPro" id="IPR001633">
    <property type="entry name" value="EAL_dom"/>
</dbReference>
<dbReference type="AlphaFoldDB" id="A0A7G3G8Y3"/>
<dbReference type="EMBL" id="CP025781">
    <property type="protein sequence ID" value="QBC43503.1"/>
    <property type="molecule type" value="Genomic_DNA"/>
</dbReference>
<dbReference type="KEGG" id="ifl:C1H71_08110"/>
<proteinExistence type="predicted"/>
<dbReference type="Proteomes" id="UP000515917">
    <property type="component" value="Chromosome"/>
</dbReference>
<keyword evidence="3" id="KW-1185">Reference proteome</keyword>
<evidence type="ECO:0000259" key="1">
    <source>
        <dbReference type="PROSITE" id="PS50883"/>
    </source>
</evidence>
<evidence type="ECO:0000313" key="2">
    <source>
        <dbReference type="EMBL" id="QBC43503.1"/>
    </source>
</evidence>
<dbReference type="Pfam" id="PF00563">
    <property type="entry name" value="EAL"/>
    <property type="match status" value="1"/>
</dbReference>
<dbReference type="PROSITE" id="PS50883">
    <property type="entry name" value="EAL"/>
    <property type="match status" value="1"/>
</dbReference>
<accession>A0A7G3G8Y3</accession>
<organism evidence="2 3">
    <name type="scientific">Iodobacter fluviatilis</name>
    <dbReference type="NCBI Taxonomy" id="537"/>
    <lineage>
        <taxon>Bacteria</taxon>
        <taxon>Pseudomonadati</taxon>
        <taxon>Pseudomonadota</taxon>
        <taxon>Betaproteobacteria</taxon>
        <taxon>Neisseriales</taxon>
        <taxon>Chitinibacteraceae</taxon>
        <taxon>Iodobacter</taxon>
    </lineage>
</organism>
<gene>
    <name evidence="2" type="ORF">C1H71_08110</name>
</gene>
<name>A0A7G3G8Y3_9NEIS</name>
<dbReference type="Gene3D" id="3.20.20.450">
    <property type="entry name" value="EAL domain"/>
    <property type="match status" value="1"/>
</dbReference>
<protein>
    <recommendedName>
        <fullName evidence="1">EAL domain-containing protein</fullName>
    </recommendedName>
</protein>
<feature type="domain" description="EAL" evidence="1">
    <location>
        <begin position="1"/>
        <end position="72"/>
    </location>
</feature>